<keyword evidence="3" id="KW-0547">Nucleotide-binding</keyword>
<comment type="caution">
    <text evidence="3">The sequence shown here is derived from an EMBL/GenBank/DDBJ whole genome shotgun (WGS) entry which is preliminary data.</text>
</comment>
<evidence type="ECO:0000313" key="3">
    <source>
        <dbReference type="EMBL" id="KAF4407977.1"/>
    </source>
</evidence>
<evidence type="ECO:0000259" key="2">
    <source>
        <dbReference type="Pfam" id="PF13581"/>
    </source>
</evidence>
<dbReference type="InterPro" id="IPR036890">
    <property type="entry name" value="HATPase_C_sf"/>
</dbReference>
<sequence length="135" mass="14182">MDNATITATSPRPVMVRGSSAESIHRAREAARSFAEHVTRSAHAQVDAVVLVVSELVTNALRHGGGRYTLELSAEPDAVIASVSDRSPAAPRVRTPDLTHGSGGFGLNMIRRLGCELTITPGPAPGKTVHVQIPT</sequence>
<dbReference type="CDD" id="cd16936">
    <property type="entry name" value="HATPase_RsbW-like"/>
    <property type="match status" value="1"/>
</dbReference>
<dbReference type="PANTHER" id="PTHR35526">
    <property type="entry name" value="ANTI-SIGMA-F FACTOR RSBW-RELATED"/>
    <property type="match status" value="1"/>
</dbReference>
<keyword evidence="4" id="KW-1185">Reference proteome</keyword>
<name>A0ABQ7FL94_9ACTN</name>
<dbReference type="InterPro" id="IPR050267">
    <property type="entry name" value="Anti-sigma-factor_SerPK"/>
</dbReference>
<accession>A0ABQ7FL94</accession>
<dbReference type="EMBL" id="WHPN01000293">
    <property type="protein sequence ID" value="KAF4407977.1"/>
    <property type="molecule type" value="Genomic_DNA"/>
</dbReference>
<dbReference type="PANTHER" id="PTHR35526:SF3">
    <property type="entry name" value="ANTI-SIGMA-F FACTOR RSBW"/>
    <property type="match status" value="1"/>
</dbReference>
<protein>
    <submittedName>
        <fullName evidence="3">ATP-binding protein</fullName>
    </submittedName>
</protein>
<keyword evidence="1" id="KW-0723">Serine/threonine-protein kinase</keyword>
<organism evidence="3 4">
    <name type="scientific">Streptomyces lycii</name>
    <dbReference type="NCBI Taxonomy" id="2654337"/>
    <lineage>
        <taxon>Bacteria</taxon>
        <taxon>Bacillati</taxon>
        <taxon>Actinomycetota</taxon>
        <taxon>Actinomycetes</taxon>
        <taxon>Kitasatosporales</taxon>
        <taxon>Streptomycetaceae</taxon>
        <taxon>Streptomyces</taxon>
    </lineage>
</organism>
<evidence type="ECO:0000313" key="4">
    <source>
        <dbReference type="Proteomes" id="UP000621266"/>
    </source>
</evidence>
<gene>
    <name evidence="3" type="ORF">GCU69_16510</name>
</gene>
<keyword evidence="3" id="KW-0067">ATP-binding</keyword>
<dbReference type="Proteomes" id="UP000621266">
    <property type="component" value="Unassembled WGS sequence"/>
</dbReference>
<proteinExistence type="predicted"/>
<evidence type="ECO:0000256" key="1">
    <source>
        <dbReference type="ARBA" id="ARBA00022527"/>
    </source>
</evidence>
<reference evidence="3 4" key="1">
    <citation type="submission" date="2019-10" db="EMBL/GenBank/DDBJ databases">
        <title>Streptomyces tenebrisbrunneis sp.nov., an endogenous actinomycete isolated from of Lycium ruthenicum.</title>
        <authorList>
            <person name="Ma L."/>
        </authorList>
    </citation>
    <scope>NUCLEOTIDE SEQUENCE [LARGE SCALE GENOMIC DNA]</scope>
    <source>
        <strain evidence="3 4">TRM 66187</strain>
    </source>
</reference>
<dbReference type="Gene3D" id="3.30.565.10">
    <property type="entry name" value="Histidine kinase-like ATPase, C-terminal domain"/>
    <property type="match status" value="1"/>
</dbReference>
<dbReference type="InterPro" id="IPR003594">
    <property type="entry name" value="HATPase_dom"/>
</dbReference>
<keyword evidence="1" id="KW-0808">Transferase</keyword>
<feature type="domain" description="Histidine kinase/HSP90-like ATPase" evidence="2">
    <location>
        <begin position="20"/>
        <end position="130"/>
    </location>
</feature>
<dbReference type="RefSeq" id="WP_156206458.1">
    <property type="nucleotide sequence ID" value="NZ_WHPN01000293.1"/>
</dbReference>
<dbReference type="Pfam" id="PF13581">
    <property type="entry name" value="HATPase_c_2"/>
    <property type="match status" value="1"/>
</dbReference>
<dbReference type="SUPFAM" id="SSF55874">
    <property type="entry name" value="ATPase domain of HSP90 chaperone/DNA topoisomerase II/histidine kinase"/>
    <property type="match status" value="1"/>
</dbReference>
<dbReference type="GO" id="GO:0005524">
    <property type="term" value="F:ATP binding"/>
    <property type="evidence" value="ECO:0007669"/>
    <property type="project" value="UniProtKB-KW"/>
</dbReference>
<keyword evidence="1" id="KW-0418">Kinase</keyword>